<feature type="transmembrane region" description="Helical" evidence="1">
    <location>
        <begin position="83"/>
        <end position="103"/>
    </location>
</feature>
<sequence>VALALGVIFNTSPVGSAMCLIGMMLGLAGIFVLLQAHFIAILQIIIYAGAIMVLFMFVIMLLNLKQAASSDWVARDKNRFISILTGVLAVGILYKIIDITFLADLNSPAELPDTFGTVATIGESLFTDFVLPFEVASLLLLAAMIGAVVLAKPKLD</sequence>
<evidence type="ECO:0008006" key="3">
    <source>
        <dbReference type="Google" id="ProtNLM"/>
    </source>
</evidence>
<evidence type="ECO:0000256" key="1">
    <source>
        <dbReference type="SAM" id="Phobius"/>
    </source>
</evidence>
<accession>A0A381SQ17</accession>
<feature type="transmembrane region" description="Helical" evidence="1">
    <location>
        <begin position="40"/>
        <end position="62"/>
    </location>
</feature>
<feature type="transmembrane region" description="Helical" evidence="1">
    <location>
        <begin position="129"/>
        <end position="151"/>
    </location>
</feature>
<dbReference type="Gene3D" id="1.20.120.1200">
    <property type="entry name" value="NADH-ubiquinone/plastoquinone oxidoreductase chain 6, subunit NuoJ"/>
    <property type="match status" value="1"/>
</dbReference>
<dbReference type="GO" id="GO:0008137">
    <property type="term" value="F:NADH dehydrogenase (ubiquinone) activity"/>
    <property type="evidence" value="ECO:0007669"/>
    <property type="project" value="InterPro"/>
</dbReference>
<keyword evidence="1" id="KW-0812">Transmembrane</keyword>
<organism evidence="2">
    <name type="scientific">marine metagenome</name>
    <dbReference type="NCBI Taxonomy" id="408172"/>
    <lineage>
        <taxon>unclassified sequences</taxon>
        <taxon>metagenomes</taxon>
        <taxon>ecological metagenomes</taxon>
    </lineage>
</organism>
<evidence type="ECO:0000313" key="2">
    <source>
        <dbReference type="EMBL" id="SVA06145.1"/>
    </source>
</evidence>
<protein>
    <recommendedName>
        <fullName evidence="3">NADH-quinone oxidoreductase subunit J</fullName>
    </recommendedName>
</protein>
<dbReference type="InterPro" id="IPR001457">
    <property type="entry name" value="NADH_UbQ/plastoQ_OxRdtase_su6"/>
</dbReference>
<feature type="transmembrane region" description="Helical" evidence="1">
    <location>
        <begin position="12"/>
        <end position="34"/>
    </location>
</feature>
<dbReference type="PANTHER" id="PTHR33269">
    <property type="entry name" value="NADH-UBIQUINONE OXIDOREDUCTASE CHAIN 6"/>
    <property type="match status" value="1"/>
</dbReference>
<feature type="non-terminal residue" evidence="2">
    <location>
        <position position="1"/>
    </location>
</feature>
<proteinExistence type="predicted"/>
<dbReference type="EMBL" id="UINC01003416">
    <property type="protein sequence ID" value="SVA06145.1"/>
    <property type="molecule type" value="Genomic_DNA"/>
</dbReference>
<gene>
    <name evidence="2" type="ORF">METZ01_LOCUS58999</name>
</gene>
<dbReference type="InterPro" id="IPR042106">
    <property type="entry name" value="Nuo/plastoQ_OxRdtase_6_NuoJ"/>
</dbReference>
<dbReference type="Pfam" id="PF00499">
    <property type="entry name" value="Oxidored_q3"/>
    <property type="match status" value="1"/>
</dbReference>
<keyword evidence="1" id="KW-0472">Membrane</keyword>
<dbReference type="PANTHER" id="PTHR33269:SF17">
    <property type="entry name" value="NADH-UBIQUINONE OXIDOREDUCTASE CHAIN 6"/>
    <property type="match status" value="1"/>
</dbReference>
<keyword evidence="1" id="KW-1133">Transmembrane helix</keyword>
<dbReference type="AlphaFoldDB" id="A0A381SQ17"/>
<reference evidence="2" key="1">
    <citation type="submission" date="2018-05" db="EMBL/GenBank/DDBJ databases">
        <authorList>
            <person name="Lanie J.A."/>
            <person name="Ng W.-L."/>
            <person name="Kazmierczak K.M."/>
            <person name="Andrzejewski T.M."/>
            <person name="Davidsen T.M."/>
            <person name="Wayne K.J."/>
            <person name="Tettelin H."/>
            <person name="Glass J.I."/>
            <person name="Rusch D."/>
            <person name="Podicherti R."/>
            <person name="Tsui H.-C.T."/>
            <person name="Winkler M.E."/>
        </authorList>
    </citation>
    <scope>NUCLEOTIDE SEQUENCE</scope>
</reference>
<name>A0A381SQ17_9ZZZZ</name>